<comment type="caution">
    <text evidence="2">The sequence shown here is derived from an EMBL/GenBank/DDBJ whole genome shotgun (WGS) entry which is preliminary data.</text>
</comment>
<dbReference type="NCBIfam" id="NF007113">
    <property type="entry name" value="PRK09562.1"/>
    <property type="match status" value="1"/>
</dbReference>
<reference evidence="2 3" key="1">
    <citation type="submission" date="2021-04" db="EMBL/GenBank/DDBJ databases">
        <authorList>
            <person name="Pira H."/>
            <person name="Risdian C."/>
            <person name="Wink J."/>
        </authorList>
    </citation>
    <scope>NUCLEOTIDE SEQUENCE [LARGE SCALE GENOMIC DNA]</scope>
    <source>
        <strain evidence="2 3">WH131</strain>
    </source>
</reference>
<evidence type="ECO:0000259" key="1">
    <source>
        <dbReference type="Pfam" id="PF03819"/>
    </source>
</evidence>
<dbReference type="CDD" id="cd11529">
    <property type="entry name" value="NTP-PPase_MazG_Cterm"/>
    <property type="match status" value="1"/>
</dbReference>
<name>A0ABS6SPU6_9SPHN</name>
<dbReference type="EC" id="3.6.1.9" evidence="2"/>
<organism evidence="2 3">
    <name type="scientific">Erythrobacter ani</name>
    <dbReference type="NCBI Taxonomy" id="2827235"/>
    <lineage>
        <taxon>Bacteria</taxon>
        <taxon>Pseudomonadati</taxon>
        <taxon>Pseudomonadota</taxon>
        <taxon>Alphaproteobacteria</taxon>
        <taxon>Sphingomonadales</taxon>
        <taxon>Erythrobacteraceae</taxon>
        <taxon>Erythrobacter/Porphyrobacter group</taxon>
        <taxon>Erythrobacter</taxon>
    </lineage>
</organism>
<feature type="domain" description="NTP pyrophosphohydrolase MazG-like" evidence="1">
    <location>
        <begin position="37"/>
        <end position="110"/>
    </location>
</feature>
<proteinExistence type="predicted"/>
<gene>
    <name evidence="2" type="primary">mazG</name>
    <name evidence="2" type="ORF">KCG45_12730</name>
</gene>
<protein>
    <submittedName>
        <fullName evidence="2">Nucleoside triphosphate pyrophosphohydrolase</fullName>
        <ecNumber evidence="2">3.6.1.9</ecNumber>
    </submittedName>
</protein>
<dbReference type="InterPro" id="IPR004518">
    <property type="entry name" value="MazG-like_dom"/>
</dbReference>
<dbReference type="GO" id="GO:0047429">
    <property type="term" value="F:nucleoside triphosphate diphosphatase activity"/>
    <property type="evidence" value="ECO:0007669"/>
    <property type="project" value="UniProtKB-EC"/>
</dbReference>
<keyword evidence="3" id="KW-1185">Reference proteome</keyword>
<accession>A0ABS6SPU6</accession>
<sequence>MRYGSPSNPETEQIRRLQDIMARLRDPARGCEWDLAQDFSSIAPYTIEEAYEVADAIERGDMHDLKDELGDLLLQVIFHARMAEEAGAFAFDDVARSISDKMQSRHPHIFGDEGGQMEDTRWEALKEAERAERGATSALDGVALALPALMRAQKLQKRAARTGFDWPDPSGSESKITEEIEEIKAATSDHDRIEEAGDLLFAVVNYVRAHGVSAEDALRAANAKFERRFRAMEDMANGTFPELDLAAQERLWQAVKQAET</sequence>
<dbReference type="RefSeq" id="WP_218317690.1">
    <property type="nucleotide sequence ID" value="NZ_JAGSPB010000002.1"/>
</dbReference>
<dbReference type="EMBL" id="JAGSPB010000002">
    <property type="protein sequence ID" value="MBV7267050.1"/>
    <property type="molecule type" value="Genomic_DNA"/>
</dbReference>
<dbReference type="PANTHER" id="PTHR30522:SF0">
    <property type="entry name" value="NUCLEOSIDE TRIPHOSPHATE PYROPHOSPHOHYDROLASE"/>
    <property type="match status" value="1"/>
</dbReference>
<evidence type="ECO:0000313" key="2">
    <source>
        <dbReference type="EMBL" id="MBV7267050.1"/>
    </source>
</evidence>
<feature type="domain" description="NTP pyrophosphohydrolase MazG-like" evidence="1">
    <location>
        <begin position="176"/>
        <end position="228"/>
    </location>
</feature>
<dbReference type="InterPro" id="IPR048015">
    <property type="entry name" value="NTP-PPase_MazG-like_N"/>
</dbReference>
<dbReference type="InterPro" id="IPR011551">
    <property type="entry name" value="NTP_PyrPHydrolase_MazG"/>
</dbReference>
<dbReference type="InterPro" id="IPR048011">
    <property type="entry name" value="NTP-PPase_MazG-like_C"/>
</dbReference>
<dbReference type="Proteomes" id="UP000699975">
    <property type="component" value="Unassembled WGS sequence"/>
</dbReference>
<keyword evidence="2" id="KW-0378">Hydrolase</keyword>
<dbReference type="CDD" id="cd11528">
    <property type="entry name" value="NTP-PPase_MazG_Nterm"/>
    <property type="match status" value="1"/>
</dbReference>
<dbReference type="Pfam" id="PF03819">
    <property type="entry name" value="MazG"/>
    <property type="match status" value="2"/>
</dbReference>
<evidence type="ECO:0000313" key="3">
    <source>
        <dbReference type="Proteomes" id="UP000699975"/>
    </source>
</evidence>
<dbReference type="NCBIfam" id="TIGR00444">
    <property type="entry name" value="mazG"/>
    <property type="match status" value="1"/>
</dbReference>
<dbReference type="PANTHER" id="PTHR30522">
    <property type="entry name" value="NUCLEOSIDE TRIPHOSPHATE PYROPHOSPHOHYDROLASE"/>
    <property type="match status" value="1"/>
</dbReference>